<dbReference type="GO" id="GO:0008964">
    <property type="term" value="F:phosphoenolpyruvate carboxylase activity"/>
    <property type="evidence" value="ECO:0007669"/>
    <property type="project" value="InterPro"/>
</dbReference>
<dbReference type="STRING" id="218851.A0A2G5CPV0"/>
<dbReference type="AlphaFoldDB" id="A0A2G5CPV0"/>
<proteinExistence type="predicted"/>
<evidence type="ECO:0000313" key="3">
    <source>
        <dbReference type="Proteomes" id="UP000230069"/>
    </source>
</evidence>
<evidence type="ECO:0000313" key="2">
    <source>
        <dbReference type="EMBL" id="PIA33269.1"/>
    </source>
</evidence>
<accession>A0A2G5CPV0</accession>
<dbReference type="GO" id="GO:0048046">
    <property type="term" value="C:apoplast"/>
    <property type="evidence" value="ECO:0007669"/>
    <property type="project" value="TreeGrafter"/>
</dbReference>
<dbReference type="GO" id="GO:0006099">
    <property type="term" value="P:tricarboxylic acid cycle"/>
    <property type="evidence" value="ECO:0007669"/>
    <property type="project" value="InterPro"/>
</dbReference>
<dbReference type="SUPFAM" id="SSF51621">
    <property type="entry name" value="Phosphoenolpyruvate/pyruvate domain"/>
    <property type="match status" value="1"/>
</dbReference>
<keyword evidence="1" id="KW-0812">Transmembrane</keyword>
<gene>
    <name evidence="2" type="ORF">AQUCO_04200201v1</name>
</gene>
<dbReference type="PANTHER" id="PTHR30523:SF33">
    <property type="entry name" value="PHOSPHOENOLPYRUVATE CARBOXYLASE 3"/>
    <property type="match status" value="1"/>
</dbReference>
<keyword evidence="1" id="KW-1133">Transmembrane helix</keyword>
<dbReference type="Pfam" id="PF00311">
    <property type="entry name" value="PEPcase"/>
    <property type="match status" value="1"/>
</dbReference>
<dbReference type="GO" id="GO:0005829">
    <property type="term" value="C:cytosol"/>
    <property type="evidence" value="ECO:0007669"/>
    <property type="project" value="TreeGrafter"/>
</dbReference>
<keyword evidence="1" id="KW-0472">Membrane</keyword>
<reference evidence="2 3" key="1">
    <citation type="submission" date="2017-09" db="EMBL/GenBank/DDBJ databases">
        <title>WGS assembly of Aquilegia coerulea Goldsmith.</title>
        <authorList>
            <person name="Hodges S."/>
            <person name="Kramer E."/>
            <person name="Nordborg M."/>
            <person name="Tomkins J."/>
            <person name="Borevitz J."/>
            <person name="Derieg N."/>
            <person name="Yan J."/>
            <person name="Mihaltcheva S."/>
            <person name="Hayes R.D."/>
            <person name="Rokhsar D."/>
        </authorList>
    </citation>
    <scope>NUCLEOTIDE SEQUENCE [LARGE SCALE GENOMIC DNA]</scope>
    <source>
        <strain evidence="3">cv. Goldsmith</strain>
    </source>
</reference>
<dbReference type="Proteomes" id="UP000230069">
    <property type="component" value="Unassembled WGS sequence"/>
</dbReference>
<dbReference type="GO" id="GO:0048366">
    <property type="term" value="P:leaf development"/>
    <property type="evidence" value="ECO:0007669"/>
    <property type="project" value="TreeGrafter"/>
</dbReference>
<evidence type="ECO:0000256" key="1">
    <source>
        <dbReference type="SAM" id="Phobius"/>
    </source>
</evidence>
<dbReference type="PANTHER" id="PTHR30523">
    <property type="entry name" value="PHOSPHOENOLPYRUVATE CARBOXYLASE"/>
    <property type="match status" value="1"/>
</dbReference>
<dbReference type="GO" id="GO:0015977">
    <property type="term" value="P:carbon fixation"/>
    <property type="evidence" value="ECO:0007669"/>
    <property type="project" value="InterPro"/>
</dbReference>
<dbReference type="InterPro" id="IPR015813">
    <property type="entry name" value="Pyrv/PenolPyrv_kinase-like_dom"/>
</dbReference>
<sequence length="159" mass="18541">MGSLIYLRRRLIQILSSFWSLLSFATVLYVLVVIGQLLMVVFSILRQVSTFGLCLVRLDIRQESDRHTDVVDAITNHLGIGSYREGSEERHQEWLLLNLVESAHLLALIFQKLKKLLKSWTHSMSYQNCLLTALVHTSSQWQHHHRMCLPWNYYSMSVV</sequence>
<feature type="transmembrane region" description="Helical" evidence="1">
    <location>
        <begin position="21"/>
        <end position="45"/>
    </location>
</feature>
<dbReference type="InParanoid" id="A0A2G5CPV0"/>
<dbReference type="EMBL" id="KZ305059">
    <property type="protein sequence ID" value="PIA33269.1"/>
    <property type="molecule type" value="Genomic_DNA"/>
</dbReference>
<name>A0A2G5CPV0_AQUCA</name>
<dbReference type="OrthoDB" id="1731626at2759"/>
<keyword evidence="3" id="KW-1185">Reference proteome</keyword>
<organism evidence="2 3">
    <name type="scientific">Aquilegia coerulea</name>
    <name type="common">Rocky mountain columbine</name>
    <dbReference type="NCBI Taxonomy" id="218851"/>
    <lineage>
        <taxon>Eukaryota</taxon>
        <taxon>Viridiplantae</taxon>
        <taxon>Streptophyta</taxon>
        <taxon>Embryophyta</taxon>
        <taxon>Tracheophyta</taxon>
        <taxon>Spermatophyta</taxon>
        <taxon>Magnoliopsida</taxon>
        <taxon>Ranunculales</taxon>
        <taxon>Ranunculaceae</taxon>
        <taxon>Thalictroideae</taxon>
        <taxon>Aquilegia</taxon>
    </lineage>
</organism>
<dbReference type="InterPro" id="IPR021135">
    <property type="entry name" value="PEP_COase"/>
</dbReference>
<dbReference type="GO" id="GO:0009507">
    <property type="term" value="C:chloroplast"/>
    <property type="evidence" value="ECO:0007669"/>
    <property type="project" value="TreeGrafter"/>
</dbReference>
<protein>
    <submittedName>
        <fullName evidence="2">Uncharacterized protein</fullName>
    </submittedName>
</protein>